<dbReference type="RefSeq" id="WP_148927555.1">
    <property type="nucleotide sequence ID" value="NZ_VNHS01000001.1"/>
</dbReference>
<dbReference type="EMBL" id="VNHS01000001">
    <property type="protein sequence ID" value="TYP79503.1"/>
    <property type="molecule type" value="Genomic_DNA"/>
</dbReference>
<name>A0A5S5CKK3_9BACL</name>
<accession>A0A5S5CKK3</accession>
<feature type="domain" description="DUF5658" evidence="2">
    <location>
        <begin position="17"/>
        <end position="103"/>
    </location>
</feature>
<keyword evidence="1" id="KW-1133">Transmembrane helix</keyword>
<evidence type="ECO:0000313" key="3">
    <source>
        <dbReference type="EMBL" id="TYP79503.1"/>
    </source>
</evidence>
<organism evidence="3 4">
    <name type="scientific">Paenibacillus methanolicus</name>
    <dbReference type="NCBI Taxonomy" id="582686"/>
    <lineage>
        <taxon>Bacteria</taxon>
        <taxon>Bacillati</taxon>
        <taxon>Bacillota</taxon>
        <taxon>Bacilli</taxon>
        <taxon>Bacillales</taxon>
        <taxon>Paenibacillaceae</taxon>
        <taxon>Paenibacillus</taxon>
    </lineage>
</organism>
<evidence type="ECO:0000313" key="4">
    <source>
        <dbReference type="Proteomes" id="UP000323257"/>
    </source>
</evidence>
<dbReference type="OrthoDB" id="2972719at2"/>
<dbReference type="Proteomes" id="UP000323257">
    <property type="component" value="Unassembled WGS sequence"/>
</dbReference>
<evidence type="ECO:0000256" key="1">
    <source>
        <dbReference type="SAM" id="Phobius"/>
    </source>
</evidence>
<keyword evidence="1" id="KW-0812">Transmembrane</keyword>
<comment type="caution">
    <text evidence="3">The sequence shown here is derived from an EMBL/GenBank/DDBJ whole genome shotgun (WGS) entry which is preliminary data.</text>
</comment>
<proteinExistence type="predicted"/>
<keyword evidence="4" id="KW-1185">Reference proteome</keyword>
<evidence type="ECO:0000259" key="2">
    <source>
        <dbReference type="Pfam" id="PF18902"/>
    </source>
</evidence>
<keyword evidence="1" id="KW-0472">Membrane</keyword>
<feature type="transmembrane region" description="Helical" evidence="1">
    <location>
        <begin position="79"/>
        <end position="100"/>
    </location>
</feature>
<gene>
    <name evidence="3" type="ORF">BCM02_101621</name>
</gene>
<feature type="transmembrane region" description="Helical" evidence="1">
    <location>
        <begin position="53"/>
        <end position="72"/>
    </location>
</feature>
<reference evidence="3 4" key="1">
    <citation type="submission" date="2019-07" db="EMBL/GenBank/DDBJ databases">
        <title>Genomic Encyclopedia of Type Strains, Phase III (KMG-III): the genomes of soil and plant-associated and newly described type strains.</title>
        <authorList>
            <person name="Whitman W."/>
        </authorList>
    </citation>
    <scope>NUCLEOTIDE SEQUENCE [LARGE SCALE GENOMIC DNA]</scope>
    <source>
        <strain evidence="3 4">BL24</strain>
    </source>
</reference>
<protein>
    <recommendedName>
        <fullName evidence="2">DUF5658 domain-containing protein</fullName>
    </recommendedName>
</protein>
<dbReference type="InterPro" id="IPR043717">
    <property type="entry name" value="DUF5658"/>
</dbReference>
<sequence length="109" mass="12777">MLLNWTVRLPMRTMALLLIAFGFTDALFTDIGLRMRLIEELNPLVKAIYEWNVWSYYGWKLAIPSVLLLLLPRLQRKRWLCVLLLVATIIYAAVNVYHLFWVSLAIQAL</sequence>
<dbReference type="AlphaFoldDB" id="A0A5S5CKK3"/>
<dbReference type="Pfam" id="PF18902">
    <property type="entry name" value="DUF5658"/>
    <property type="match status" value="1"/>
</dbReference>